<dbReference type="InterPro" id="IPR005162">
    <property type="entry name" value="Retrotrans_gag_dom"/>
</dbReference>
<dbReference type="PANTHER" id="PTHR33223">
    <property type="entry name" value="CCHC-TYPE DOMAIN-CONTAINING PROTEIN"/>
    <property type="match status" value="1"/>
</dbReference>
<feature type="compositionally biased region" description="Low complexity" evidence="1">
    <location>
        <begin position="17"/>
        <end position="26"/>
    </location>
</feature>
<dbReference type="PhylomeDB" id="A0A0G4G4Y8"/>
<evidence type="ECO:0000256" key="1">
    <source>
        <dbReference type="SAM" id="MobiDB-lite"/>
    </source>
</evidence>
<name>A0A0G4G4Y8_9ALVE</name>
<dbReference type="Pfam" id="PF03732">
    <property type="entry name" value="Retrotrans_gag"/>
    <property type="match status" value="1"/>
</dbReference>
<feature type="region of interest" description="Disordered" evidence="1">
    <location>
        <begin position="1"/>
        <end position="115"/>
    </location>
</feature>
<evidence type="ECO:0000259" key="2">
    <source>
        <dbReference type="Pfam" id="PF03732"/>
    </source>
</evidence>
<protein>
    <recommendedName>
        <fullName evidence="2">Retrotransposon gag domain-containing protein</fullName>
    </recommendedName>
</protein>
<evidence type="ECO:0000313" key="3">
    <source>
        <dbReference type="EMBL" id="CEM23384.1"/>
    </source>
</evidence>
<feature type="compositionally biased region" description="Basic residues" evidence="1">
    <location>
        <begin position="27"/>
        <end position="37"/>
    </location>
</feature>
<feature type="compositionally biased region" description="Polar residues" evidence="1">
    <location>
        <begin position="103"/>
        <end position="115"/>
    </location>
</feature>
<reference evidence="3" key="1">
    <citation type="submission" date="2014-11" db="EMBL/GenBank/DDBJ databases">
        <authorList>
            <person name="Otto D Thomas"/>
            <person name="Naeem Raeece"/>
        </authorList>
    </citation>
    <scope>NUCLEOTIDE SEQUENCE</scope>
</reference>
<accession>A0A0G4G4Y8</accession>
<dbReference type="AlphaFoldDB" id="A0A0G4G4Y8"/>
<gene>
    <name evidence="3" type="ORF">Cvel_20243</name>
</gene>
<sequence>MPPGNASAKAKAKAQAKAKNNPAAAKAKAKAKAKCQPKAKAAPPQGPNPEMPEAHPEQQNRLPNPEEEPQQQEQQQDVEMINAENPQPAHNYQNPNPPAAGPQENSAQPRQSQGLSVVDPRVLIELQKQGITFKIDEHGDLYPASQGGNRPQTGGWNDSSLKIKTDLPTFSGERAQTITYWTRITRLYERMGWNFSDFRDIHFPSTLTAKAKVWYDQLPLTDLLRFNNINELEDQFMQEFALTAEDRDSTEEKLFTLKQKLTESLEDFASRYRNLCIESGKNANSSQAMRYFFKGLNEGMVRVTLRAKNS</sequence>
<feature type="domain" description="Retrotransposon gag" evidence="2">
    <location>
        <begin position="203"/>
        <end position="298"/>
    </location>
</feature>
<dbReference type="PANTHER" id="PTHR33223:SF6">
    <property type="entry name" value="CCHC-TYPE DOMAIN-CONTAINING PROTEIN"/>
    <property type="match status" value="1"/>
</dbReference>
<organism evidence="3">
    <name type="scientific">Chromera velia CCMP2878</name>
    <dbReference type="NCBI Taxonomy" id="1169474"/>
    <lineage>
        <taxon>Eukaryota</taxon>
        <taxon>Sar</taxon>
        <taxon>Alveolata</taxon>
        <taxon>Colpodellida</taxon>
        <taxon>Chromeraceae</taxon>
        <taxon>Chromera</taxon>
    </lineage>
</organism>
<feature type="compositionally biased region" description="Polar residues" evidence="1">
    <location>
        <begin position="84"/>
        <end position="94"/>
    </location>
</feature>
<dbReference type="VEuPathDB" id="CryptoDB:Cvel_20243"/>
<dbReference type="EMBL" id="CDMZ01000888">
    <property type="protein sequence ID" value="CEM23384.1"/>
    <property type="molecule type" value="Genomic_DNA"/>
</dbReference>
<proteinExistence type="predicted"/>